<dbReference type="InterPro" id="IPR000843">
    <property type="entry name" value="HTH_LacI"/>
</dbReference>
<reference evidence="5 6" key="1">
    <citation type="submission" date="2019-05" db="EMBL/GenBank/DDBJ databases">
        <title>Draft genome sequence of Nonomuraea zeae DSM 100528.</title>
        <authorList>
            <person name="Saricaoglu S."/>
            <person name="Isik K."/>
        </authorList>
    </citation>
    <scope>NUCLEOTIDE SEQUENCE [LARGE SCALE GENOMIC DNA]</scope>
    <source>
        <strain evidence="5 6">DSM 100528</strain>
    </source>
</reference>
<dbReference type="PROSITE" id="PS50932">
    <property type="entry name" value="HTH_LACI_2"/>
    <property type="match status" value="1"/>
</dbReference>
<proteinExistence type="predicted"/>
<evidence type="ECO:0000256" key="1">
    <source>
        <dbReference type="ARBA" id="ARBA00023015"/>
    </source>
</evidence>
<dbReference type="Pfam" id="PF00356">
    <property type="entry name" value="LacI"/>
    <property type="match status" value="1"/>
</dbReference>
<keyword evidence="1" id="KW-0805">Transcription regulation</keyword>
<protein>
    <submittedName>
        <fullName evidence="5">LacI family transcriptional regulator</fullName>
    </submittedName>
</protein>
<keyword evidence="3" id="KW-0804">Transcription</keyword>
<evidence type="ECO:0000259" key="4">
    <source>
        <dbReference type="PROSITE" id="PS50932"/>
    </source>
</evidence>
<dbReference type="RefSeq" id="WP_138694554.1">
    <property type="nucleotide sequence ID" value="NZ_JBHSAZ010000010.1"/>
</dbReference>
<dbReference type="EMBL" id="VCKX01000154">
    <property type="protein sequence ID" value="TMR27968.1"/>
    <property type="molecule type" value="Genomic_DNA"/>
</dbReference>
<evidence type="ECO:0000256" key="2">
    <source>
        <dbReference type="ARBA" id="ARBA00023125"/>
    </source>
</evidence>
<dbReference type="Proteomes" id="UP000306628">
    <property type="component" value="Unassembled WGS sequence"/>
</dbReference>
<dbReference type="InterPro" id="IPR028082">
    <property type="entry name" value="Peripla_BP_I"/>
</dbReference>
<dbReference type="PANTHER" id="PTHR30146:SF153">
    <property type="entry name" value="LACTOSE OPERON REPRESSOR"/>
    <property type="match status" value="1"/>
</dbReference>
<sequence length="343" mass="36083">MATRGGRARATVRDVAAETGLSIATVSRVLNGQANVAPHTRELVLRAVGRLGDQAPRPRTAQDLLGGGAIYVRCPYVLTDYFGLIVSSVGETIELHGRQMILGAGEAGQDSAVLPGLPDRAGVAGAILILPPEPGDELVRLRDRGFPFVVIDPRTPPPKDIAAVSAAHFAGGRKLMAHVTELGHRRVGIIGGPVKWLPSEARLAGYTASLADAGVLPAPELLRHVPEPSTEHGYLAACELLDLPERPTALVAFNDKMAVGALWAAAERGLSVPGDLSVAGFDDIDVSRATSPALTTVRQPLEEMGRMAVSLLMRLLSRHTLEALHVSLGTELIVRGSTGPLAR</sequence>
<organism evidence="5 6">
    <name type="scientific">Nonomuraea zeae</name>
    <dbReference type="NCBI Taxonomy" id="1642303"/>
    <lineage>
        <taxon>Bacteria</taxon>
        <taxon>Bacillati</taxon>
        <taxon>Actinomycetota</taxon>
        <taxon>Actinomycetes</taxon>
        <taxon>Streptosporangiales</taxon>
        <taxon>Streptosporangiaceae</taxon>
        <taxon>Nonomuraea</taxon>
    </lineage>
</organism>
<dbReference type="GO" id="GO:0000976">
    <property type="term" value="F:transcription cis-regulatory region binding"/>
    <property type="evidence" value="ECO:0007669"/>
    <property type="project" value="TreeGrafter"/>
</dbReference>
<gene>
    <name evidence="5" type="ORF">ETD85_37380</name>
</gene>
<dbReference type="InterPro" id="IPR010982">
    <property type="entry name" value="Lambda_DNA-bd_dom_sf"/>
</dbReference>
<dbReference type="OrthoDB" id="3510266at2"/>
<keyword evidence="6" id="KW-1185">Reference proteome</keyword>
<dbReference type="SUPFAM" id="SSF47413">
    <property type="entry name" value="lambda repressor-like DNA-binding domains"/>
    <property type="match status" value="1"/>
</dbReference>
<dbReference type="Gene3D" id="1.10.260.40">
    <property type="entry name" value="lambda repressor-like DNA-binding domains"/>
    <property type="match status" value="1"/>
</dbReference>
<dbReference type="PANTHER" id="PTHR30146">
    <property type="entry name" value="LACI-RELATED TRANSCRIPTIONAL REPRESSOR"/>
    <property type="match status" value="1"/>
</dbReference>
<dbReference type="SMART" id="SM00354">
    <property type="entry name" value="HTH_LACI"/>
    <property type="match status" value="1"/>
</dbReference>
<name>A0A5S4G4Q1_9ACTN</name>
<keyword evidence="2" id="KW-0238">DNA-binding</keyword>
<dbReference type="SUPFAM" id="SSF53822">
    <property type="entry name" value="Periplasmic binding protein-like I"/>
    <property type="match status" value="1"/>
</dbReference>
<dbReference type="Gene3D" id="3.40.50.2300">
    <property type="match status" value="2"/>
</dbReference>
<evidence type="ECO:0000256" key="3">
    <source>
        <dbReference type="ARBA" id="ARBA00023163"/>
    </source>
</evidence>
<dbReference type="InterPro" id="IPR046335">
    <property type="entry name" value="LacI/GalR-like_sensor"/>
</dbReference>
<feature type="domain" description="HTH lacI-type" evidence="4">
    <location>
        <begin position="10"/>
        <end position="52"/>
    </location>
</feature>
<dbReference type="AlphaFoldDB" id="A0A5S4G4Q1"/>
<evidence type="ECO:0000313" key="5">
    <source>
        <dbReference type="EMBL" id="TMR27968.1"/>
    </source>
</evidence>
<comment type="caution">
    <text evidence="5">The sequence shown here is derived from an EMBL/GenBank/DDBJ whole genome shotgun (WGS) entry which is preliminary data.</text>
</comment>
<dbReference type="GO" id="GO:0003700">
    <property type="term" value="F:DNA-binding transcription factor activity"/>
    <property type="evidence" value="ECO:0007669"/>
    <property type="project" value="TreeGrafter"/>
</dbReference>
<evidence type="ECO:0000313" key="6">
    <source>
        <dbReference type="Proteomes" id="UP000306628"/>
    </source>
</evidence>
<dbReference type="CDD" id="cd01392">
    <property type="entry name" value="HTH_LacI"/>
    <property type="match status" value="1"/>
</dbReference>
<dbReference type="Pfam" id="PF13377">
    <property type="entry name" value="Peripla_BP_3"/>
    <property type="match status" value="1"/>
</dbReference>
<accession>A0A5S4G4Q1</accession>